<dbReference type="STRING" id="376489.A5892_04395"/>
<gene>
    <name evidence="4" type="ORF">A5892_04395</name>
</gene>
<protein>
    <recommendedName>
        <fullName evidence="6">DUF2520 domain-containing protein</fullName>
    </recommendedName>
</protein>
<dbReference type="InterPro" id="IPR036291">
    <property type="entry name" value="NAD(P)-bd_dom_sf"/>
</dbReference>
<dbReference type="EMBL" id="CP015243">
    <property type="protein sequence ID" value="ANF56801.1"/>
    <property type="molecule type" value="Genomic_DNA"/>
</dbReference>
<organism evidence="4 5">
    <name type="scientific">Halotalea alkalilenta</name>
    <dbReference type="NCBI Taxonomy" id="376489"/>
    <lineage>
        <taxon>Bacteria</taxon>
        <taxon>Pseudomonadati</taxon>
        <taxon>Pseudomonadota</taxon>
        <taxon>Gammaproteobacteria</taxon>
        <taxon>Oceanospirillales</taxon>
        <taxon>Halomonadaceae</taxon>
        <taxon>Halotalea</taxon>
    </lineage>
</organism>
<dbReference type="Proteomes" id="UP000077875">
    <property type="component" value="Chromosome"/>
</dbReference>
<dbReference type="KEGG" id="haa:A5892_04395"/>
<evidence type="ECO:0000256" key="1">
    <source>
        <dbReference type="ARBA" id="ARBA00023002"/>
    </source>
</evidence>
<evidence type="ECO:0000313" key="5">
    <source>
        <dbReference type="Proteomes" id="UP000077875"/>
    </source>
</evidence>
<proteinExistence type="predicted"/>
<feature type="domain" description="Putative oxidoreductase/dehydrogenase Rossmann-like" evidence="2">
    <location>
        <begin position="7"/>
        <end position="118"/>
    </location>
</feature>
<dbReference type="GO" id="GO:0016491">
    <property type="term" value="F:oxidoreductase activity"/>
    <property type="evidence" value="ECO:0007669"/>
    <property type="project" value="UniProtKB-KW"/>
</dbReference>
<dbReference type="Gene3D" id="1.10.1040.20">
    <property type="entry name" value="ProC-like, C-terminal domain"/>
    <property type="match status" value="1"/>
</dbReference>
<reference evidence="4 5" key="1">
    <citation type="submission" date="2016-04" db="EMBL/GenBank/DDBJ databases">
        <title>Complete Genome Sequence of Halotalea alkalilenta IHB B 13600.</title>
        <authorList>
            <person name="Swarnkar M.K."/>
            <person name="Sharma A."/>
            <person name="Kaushal K."/>
            <person name="Soni R."/>
            <person name="Rana S."/>
            <person name="Singh A.K."/>
            <person name="Gulati A."/>
        </authorList>
    </citation>
    <scope>NUCLEOTIDE SEQUENCE [LARGE SCALE GENOMIC DNA]</scope>
    <source>
        <strain evidence="4 5">IHB B 13600</strain>
    </source>
</reference>
<dbReference type="Pfam" id="PF10727">
    <property type="entry name" value="Rossmann-like"/>
    <property type="match status" value="1"/>
</dbReference>
<dbReference type="InterPro" id="IPR008927">
    <property type="entry name" value="6-PGluconate_DH-like_C_sf"/>
</dbReference>
<dbReference type="RefSeq" id="WP_064121769.1">
    <property type="nucleotide sequence ID" value="NZ_CP015243.1"/>
</dbReference>
<dbReference type="PANTHER" id="PTHR40459">
    <property type="entry name" value="CONSERVED HYPOTHETICAL ALANINE AND LEUCINE RICH PROTEIN"/>
    <property type="match status" value="1"/>
</dbReference>
<keyword evidence="5" id="KW-1185">Reference proteome</keyword>
<keyword evidence="1" id="KW-0560">Oxidoreductase</keyword>
<dbReference type="SUPFAM" id="SSF51735">
    <property type="entry name" value="NAD(P)-binding Rossmann-fold domains"/>
    <property type="match status" value="1"/>
</dbReference>
<sequence>MSSTYATIGFIGPGRLATALSRALAGNGEHVAAIAGRSHARAQALAERLPDCEALPAQALVERCELVFVTAADDAIAATVEALDWRPGNAVVHASGATEISVLAKAARAGAAIGGFHPMQSFSDPDTAIASLPGCTLTIEAEGALLSRLEAIAQRLGGRVNRLPPGARARYHAAASYASPFMLALLDEATRIWASWGASREDALAALLPLLRGTLGALERGSLEEAITGPIARHDLGTVRKHLAALDQLGGRHGEFYRLLAARQLEIRDDASSRPEAMTRLIES</sequence>
<name>A0A172YC20_9GAMM</name>
<dbReference type="Pfam" id="PF10728">
    <property type="entry name" value="DUF2520"/>
    <property type="match status" value="1"/>
</dbReference>
<dbReference type="Gene3D" id="3.40.50.720">
    <property type="entry name" value="NAD(P)-binding Rossmann-like Domain"/>
    <property type="match status" value="1"/>
</dbReference>
<dbReference type="PANTHER" id="PTHR40459:SF1">
    <property type="entry name" value="CONSERVED HYPOTHETICAL ALANINE AND LEUCINE RICH PROTEIN"/>
    <property type="match status" value="1"/>
</dbReference>
<evidence type="ECO:0008006" key="6">
    <source>
        <dbReference type="Google" id="ProtNLM"/>
    </source>
</evidence>
<dbReference type="InterPro" id="IPR019665">
    <property type="entry name" value="OxRdtase/DH_put_Rossmann_dom"/>
</dbReference>
<evidence type="ECO:0000259" key="3">
    <source>
        <dbReference type="Pfam" id="PF10728"/>
    </source>
</evidence>
<dbReference type="InterPro" id="IPR037108">
    <property type="entry name" value="TM1727-like_C_sf"/>
</dbReference>
<evidence type="ECO:0000313" key="4">
    <source>
        <dbReference type="EMBL" id="ANF56801.1"/>
    </source>
</evidence>
<accession>A0A172YC20</accession>
<dbReference type="InterPro" id="IPR018931">
    <property type="entry name" value="DUF2520"/>
</dbReference>
<dbReference type="AlphaFoldDB" id="A0A172YC20"/>
<feature type="domain" description="DUF2520" evidence="3">
    <location>
        <begin position="135"/>
        <end position="263"/>
    </location>
</feature>
<dbReference type="SUPFAM" id="SSF48179">
    <property type="entry name" value="6-phosphogluconate dehydrogenase C-terminal domain-like"/>
    <property type="match status" value="1"/>
</dbReference>
<evidence type="ECO:0000259" key="2">
    <source>
        <dbReference type="Pfam" id="PF10727"/>
    </source>
</evidence>